<protein>
    <submittedName>
        <fullName evidence="1">Uncharacterized protein</fullName>
    </submittedName>
</protein>
<sequence>MHDIDSWSDRERLACILNTASARNVLYLVKRDVKSHLHKLKHEAWLFYARGCILVHVNLELIYDAYDFLMLKSQGGTGSFGLIECFT</sequence>
<gene>
    <name evidence="1" type="ORF">CLO192961_LOCUS273257</name>
</gene>
<evidence type="ECO:0000313" key="1">
    <source>
        <dbReference type="EMBL" id="VUC29934.1"/>
    </source>
</evidence>
<dbReference type="Proteomes" id="UP000766486">
    <property type="component" value="Unassembled WGS sequence"/>
</dbReference>
<dbReference type="EMBL" id="CABFNS010000812">
    <property type="protein sequence ID" value="VUC29934.1"/>
    <property type="molecule type" value="Genomic_DNA"/>
</dbReference>
<keyword evidence="2" id="KW-1185">Reference proteome</keyword>
<name>A0ABY6UIR5_BIOOC</name>
<evidence type="ECO:0000313" key="2">
    <source>
        <dbReference type="Proteomes" id="UP000766486"/>
    </source>
</evidence>
<organism evidence="1 2">
    <name type="scientific">Bionectria ochroleuca</name>
    <name type="common">Gliocladium roseum</name>
    <dbReference type="NCBI Taxonomy" id="29856"/>
    <lineage>
        <taxon>Eukaryota</taxon>
        <taxon>Fungi</taxon>
        <taxon>Dikarya</taxon>
        <taxon>Ascomycota</taxon>
        <taxon>Pezizomycotina</taxon>
        <taxon>Sordariomycetes</taxon>
        <taxon>Hypocreomycetidae</taxon>
        <taxon>Hypocreales</taxon>
        <taxon>Bionectriaceae</taxon>
        <taxon>Clonostachys</taxon>
    </lineage>
</organism>
<accession>A0ABY6UIR5</accession>
<proteinExistence type="predicted"/>
<comment type="caution">
    <text evidence="1">The sequence shown here is derived from an EMBL/GenBank/DDBJ whole genome shotgun (WGS) entry which is preliminary data.</text>
</comment>
<reference evidence="1 2" key="1">
    <citation type="submission" date="2019-06" db="EMBL/GenBank/DDBJ databases">
        <authorList>
            <person name="Broberg M."/>
        </authorList>
    </citation>
    <scope>NUCLEOTIDE SEQUENCE [LARGE SCALE GENOMIC DNA]</scope>
</reference>